<reference evidence="1" key="2">
    <citation type="journal article" date="2020" name="Nat. Commun.">
        <title>Large-scale genome sequencing of mycorrhizal fungi provides insights into the early evolution of symbiotic traits.</title>
        <authorList>
            <person name="Miyauchi S."/>
            <person name="Kiss E."/>
            <person name="Kuo A."/>
            <person name="Drula E."/>
            <person name="Kohler A."/>
            <person name="Sanchez-Garcia M."/>
            <person name="Morin E."/>
            <person name="Andreopoulos B."/>
            <person name="Barry K.W."/>
            <person name="Bonito G."/>
            <person name="Buee M."/>
            <person name="Carver A."/>
            <person name="Chen C."/>
            <person name="Cichocki N."/>
            <person name="Clum A."/>
            <person name="Culley D."/>
            <person name="Crous P.W."/>
            <person name="Fauchery L."/>
            <person name="Girlanda M."/>
            <person name="Hayes R.D."/>
            <person name="Keri Z."/>
            <person name="LaButti K."/>
            <person name="Lipzen A."/>
            <person name="Lombard V."/>
            <person name="Magnuson J."/>
            <person name="Maillard F."/>
            <person name="Murat C."/>
            <person name="Nolan M."/>
            <person name="Ohm R.A."/>
            <person name="Pangilinan J."/>
            <person name="Pereira M.F."/>
            <person name="Perotto S."/>
            <person name="Peter M."/>
            <person name="Pfister S."/>
            <person name="Riley R."/>
            <person name="Sitrit Y."/>
            <person name="Stielow J.B."/>
            <person name="Szollosi G."/>
            <person name="Zifcakova L."/>
            <person name="Stursova M."/>
            <person name="Spatafora J.W."/>
            <person name="Tedersoo L."/>
            <person name="Vaario L.M."/>
            <person name="Yamada A."/>
            <person name="Yan M."/>
            <person name="Wang P."/>
            <person name="Xu J."/>
            <person name="Bruns T."/>
            <person name="Baldrian P."/>
            <person name="Vilgalys R."/>
            <person name="Dunand C."/>
            <person name="Henrissat B."/>
            <person name="Grigoriev I.V."/>
            <person name="Hibbett D."/>
            <person name="Nagy L.G."/>
            <person name="Martin F.M."/>
        </authorList>
    </citation>
    <scope>NUCLEOTIDE SEQUENCE</scope>
    <source>
        <strain evidence="1">P2</strain>
    </source>
</reference>
<accession>A0ACB6ZT80</accession>
<organism evidence="1 2">
    <name type="scientific">Thelephora ganbajun</name>
    <name type="common">Ganba fungus</name>
    <dbReference type="NCBI Taxonomy" id="370292"/>
    <lineage>
        <taxon>Eukaryota</taxon>
        <taxon>Fungi</taxon>
        <taxon>Dikarya</taxon>
        <taxon>Basidiomycota</taxon>
        <taxon>Agaricomycotina</taxon>
        <taxon>Agaricomycetes</taxon>
        <taxon>Thelephorales</taxon>
        <taxon>Thelephoraceae</taxon>
        <taxon>Thelephora</taxon>
    </lineage>
</organism>
<name>A0ACB6ZT80_THEGA</name>
<dbReference type="Proteomes" id="UP000886501">
    <property type="component" value="Unassembled WGS sequence"/>
</dbReference>
<gene>
    <name evidence="1" type="ORF">BDM02DRAFT_3153426</name>
</gene>
<comment type="caution">
    <text evidence="1">The sequence shown here is derived from an EMBL/GenBank/DDBJ whole genome shotgun (WGS) entry which is preliminary data.</text>
</comment>
<sequence>MDHFAFASLAQIKILLVPVGSITKSFFEKRAAEIRSFDSIPLGDITVGDKDQRARLLPTTNTLATGYLHLSFPSHPPPESHLPLSLLRPSAFPLGVIGITSCSAETFEHTPTYFDGAVRDVISSEHVLPVSRVCFAFEEASDGAELNTSLLGVEVIPKMDTKQTKLHLGTLLASLCSRILIDLSDFVQNLESPIGNEYLNSGLFATLPPSQLPSALDPEQRSESPPSSHSQPELPTISNLRKSSTLKRTSSPGPTLPSLRQPTLSASASGKKRASGIGAASSHGRLFKVFGDSFLLAGRTEDAVVWYAEALAMFKGLPDPLWHASVLEGLATVPILEAWASGTGLDPWIDPAEKITQASSMYSKIIPGHDQDQQYPFLTYLYITCVLRHASLLYSVWSAKGWGPVAFTTLLNPGPTPHIPPTLIHPDQLSFVNLERLSINSGIKRSQISEVLSQAHGPWLLHLGSRERIAILQFIAATYGYLGYRRKEAYILRETIGCVMDLVVCGREHYDDYRLSSAKPVVIGQDALTPATGTLGVRESEPTEGNEGVVKLVKYVCKIHGVDLEAVNVVETGPEAIRPRHSWTRDEKLPEDDLPKEPIGWPELQIGIVREAIAVAEALPDYAAVAQFCLSALKNLHPVMTSTDQNQLYAGATRALTTTKRRGDSRTVEYWTGTPIVTIELTPLPFVRLPVEKSISLLQESDRSIGKTLAVTTDPFLYNPRRSLNSKGNLLVVQNENLEFQVTLRNPFVFDLELSSLSLSTSGVTFESKPIPVLVPANSFHPVLITGRALEAGNLVVRGCFVQAPNGLSREFGLPLSTEEEEDKLMKRKTAIACEYGRTKYSGLAAHPWERPTEKRASIIAPSSKKPAKPIRYMDFKVVPGLPLLRIRRTSLTHSAVMLYNGERSTIRITLENVSSLLIDYLNLTFDDSTMGPAQQALLEGELSVFDTYETEYDLIHRQVLTWDAENDKVEIPPGKMMTVTVSCFGKAGCTNGSIHISYAYSRQALGTDPPADNFYTRQLTYPVLVTVYHMLECYDMDILSHSGLNDRVGVGLPDASLEESEGYNWCLFSIEVRNTYGLPFEVTFERMDKGCAKSLPDSVVASTCRTVPPGSTSRIILPLRKLLLKEEHASRPIPSLSGRQFVVGKSKLSSEDVRLQRELFWYREELLKTIRGRWKEAGGSRSGDLSLRHQRLTKPMLHALRTDPIHVQMELLQQGDDEESRKIVNRRGGKFRAPPNEFLFLRIRIRNVSPADFISTASVFFEPEKHVIYQGILQGIPLGEVQNGETRELEMAICFVSCGSFELRAQVEILNAPRGEPAGSGHATVLVEDE</sequence>
<reference evidence="1" key="1">
    <citation type="submission" date="2019-10" db="EMBL/GenBank/DDBJ databases">
        <authorList>
            <consortium name="DOE Joint Genome Institute"/>
            <person name="Kuo A."/>
            <person name="Miyauchi S."/>
            <person name="Kiss E."/>
            <person name="Drula E."/>
            <person name="Kohler A."/>
            <person name="Sanchez-Garcia M."/>
            <person name="Andreopoulos B."/>
            <person name="Barry K.W."/>
            <person name="Bonito G."/>
            <person name="Buee M."/>
            <person name="Carver A."/>
            <person name="Chen C."/>
            <person name="Cichocki N."/>
            <person name="Clum A."/>
            <person name="Culley D."/>
            <person name="Crous P.W."/>
            <person name="Fauchery L."/>
            <person name="Girlanda M."/>
            <person name="Hayes R."/>
            <person name="Keri Z."/>
            <person name="Labutti K."/>
            <person name="Lipzen A."/>
            <person name="Lombard V."/>
            <person name="Magnuson J."/>
            <person name="Maillard F."/>
            <person name="Morin E."/>
            <person name="Murat C."/>
            <person name="Nolan M."/>
            <person name="Ohm R."/>
            <person name="Pangilinan J."/>
            <person name="Pereira M."/>
            <person name="Perotto S."/>
            <person name="Peter M."/>
            <person name="Riley R."/>
            <person name="Sitrit Y."/>
            <person name="Stielow B."/>
            <person name="Szollosi G."/>
            <person name="Zifcakova L."/>
            <person name="Stursova M."/>
            <person name="Spatafora J.W."/>
            <person name="Tedersoo L."/>
            <person name="Vaario L.-M."/>
            <person name="Yamada A."/>
            <person name="Yan M."/>
            <person name="Wang P."/>
            <person name="Xu J."/>
            <person name="Bruns T."/>
            <person name="Baldrian P."/>
            <person name="Vilgalys R."/>
            <person name="Henrissat B."/>
            <person name="Grigoriev I.V."/>
            <person name="Hibbett D."/>
            <person name="Nagy L.G."/>
            <person name="Martin F.M."/>
        </authorList>
    </citation>
    <scope>NUCLEOTIDE SEQUENCE</scope>
    <source>
        <strain evidence="1">P2</strain>
    </source>
</reference>
<protein>
    <submittedName>
        <fullName evidence="1">Uncharacterized protein</fullName>
    </submittedName>
</protein>
<proteinExistence type="predicted"/>
<keyword evidence="2" id="KW-1185">Reference proteome</keyword>
<evidence type="ECO:0000313" key="2">
    <source>
        <dbReference type="Proteomes" id="UP000886501"/>
    </source>
</evidence>
<evidence type="ECO:0000313" key="1">
    <source>
        <dbReference type="EMBL" id="KAF9652866.1"/>
    </source>
</evidence>
<dbReference type="EMBL" id="MU117966">
    <property type="protein sequence ID" value="KAF9652866.1"/>
    <property type="molecule type" value="Genomic_DNA"/>
</dbReference>